<dbReference type="KEGG" id="proe:H9L23_10560"/>
<dbReference type="Proteomes" id="UP000515806">
    <property type="component" value="Chromosome"/>
</dbReference>
<proteinExistence type="predicted"/>
<accession>A0A7G9QMA2</accession>
<name>A0A7G9QMA2_9SPHI</name>
<organism evidence="1 2">
    <name type="scientific">Pedobacter roseus</name>
    <dbReference type="NCBI Taxonomy" id="336820"/>
    <lineage>
        <taxon>Bacteria</taxon>
        <taxon>Pseudomonadati</taxon>
        <taxon>Bacteroidota</taxon>
        <taxon>Sphingobacteriia</taxon>
        <taxon>Sphingobacteriales</taxon>
        <taxon>Sphingobacteriaceae</taxon>
        <taxon>Pedobacter</taxon>
    </lineage>
</organism>
<reference evidence="1 2" key="1">
    <citation type="submission" date="2020-08" db="EMBL/GenBank/DDBJ databases">
        <title>Genome sequence of Pedobacter roseus KACC 11594T.</title>
        <authorList>
            <person name="Hyun D.-W."/>
            <person name="Bae J.-W."/>
        </authorList>
    </citation>
    <scope>NUCLEOTIDE SEQUENCE [LARGE SCALE GENOMIC DNA]</scope>
    <source>
        <strain evidence="1 2">KACC 11594</strain>
    </source>
</reference>
<gene>
    <name evidence="1" type="ORF">H9L23_10560</name>
</gene>
<evidence type="ECO:0000313" key="1">
    <source>
        <dbReference type="EMBL" id="QNN44477.1"/>
    </source>
</evidence>
<dbReference type="RefSeq" id="WP_187594919.1">
    <property type="nucleotide sequence ID" value="NZ_CP060723.1"/>
</dbReference>
<dbReference type="EMBL" id="CP060723">
    <property type="protein sequence ID" value="QNN44477.1"/>
    <property type="molecule type" value="Genomic_DNA"/>
</dbReference>
<keyword evidence="2" id="KW-1185">Reference proteome</keyword>
<protein>
    <submittedName>
        <fullName evidence="1">Uncharacterized protein</fullName>
    </submittedName>
</protein>
<evidence type="ECO:0000313" key="2">
    <source>
        <dbReference type="Proteomes" id="UP000515806"/>
    </source>
</evidence>
<sequence length="75" mass="8736">MDEYEFNVNHFDLEKIKKFEQPVTIRTENFETITYACREAQAYSRMTAIIGDSGYGKTKAIQDYAETNNNVYVIP</sequence>
<dbReference type="AlphaFoldDB" id="A0A7G9QMA2"/>